<sequence length="166" mass="18120">MHTSGEEIGADEIAAISLSEVVEDSIAVQANWIILFRITIQLVIILIFCSLSNLEVLSEELVSLVEHEHLALGDLGDALLDQVEHSAGRADHQLHHSVQTHDVVAQLDVLGELDADLRSLEGELASGHDDKRLDVLDTRVYHLEHGNRVGTRLACAVLCARDNVLA</sequence>
<evidence type="ECO:0000313" key="2">
    <source>
        <dbReference type="Proteomes" id="UP000218231"/>
    </source>
</evidence>
<name>A0A2A2L171_9BILA</name>
<dbReference type="EMBL" id="LIAE01007350">
    <property type="protein sequence ID" value="PAV79918.1"/>
    <property type="molecule type" value="Genomic_DNA"/>
</dbReference>
<protein>
    <submittedName>
        <fullName evidence="1">Uncharacterized protein</fullName>
    </submittedName>
</protein>
<comment type="caution">
    <text evidence="1">The sequence shown here is derived from an EMBL/GenBank/DDBJ whole genome shotgun (WGS) entry which is preliminary data.</text>
</comment>
<keyword evidence="2" id="KW-1185">Reference proteome</keyword>
<dbReference type="AlphaFoldDB" id="A0A2A2L171"/>
<accession>A0A2A2L171</accession>
<proteinExistence type="predicted"/>
<reference evidence="1 2" key="1">
    <citation type="journal article" date="2017" name="Curr. Biol.">
        <title>Genome architecture and evolution of a unichromosomal asexual nematode.</title>
        <authorList>
            <person name="Fradin H."/>
            <person name="Zegar C."/>
            <person name="Gutwein M."/>
            <person name="Lucas J."/>
            <person name="Kovtun M."/>
            <person name="Corcoran D."/>
            <person name="Baugh L.R."/>
            <person name="Kiontke K."/>
            <person name="Gunsalus K."/>
            <person name="Fitch D.H."/>
            <person name="Piano F."/>
        </authorList>
    </citation>
    <scope>NUCLEOTIDE SEQUENCE [LARGE SCALE GENOMIC DNA]</scope>
    <source>
        <strain evidence="1">PF1309</strain>
    </source>
</reference>
<organism evidence="1 2">
    <name type="scientific">Diploscapter pachys</name>
    <dbReference type="NCBI Taxonomy" id="2018661"/>
    <lineage>
        <taxon>Eukaryota</taxon>
        <taxon>Metazoa</taxon>
        <taxon>Ecdysozoa</taxon>
        <taxon>Nematoda</taxon>
        <taxon>Chromadorea</taxon>
        <taxon>Rhabditida</taxon>
        <taxon>Rhabditina</taxon>
        <taxon>Rhabditomorpha</taxon>
        <taxon>Rhabditoidea</taxon>
        <taxon>Rhabditidae</taxon>
        <taxon>Diploscapter</taxon>
    </lineage>
</organism>
<evidence type="ECO:0000313" key="1">
    <source>
        <dbReference type="EMBL" id="PAV79918.1"/>
    </source>
</evidence>
<gene>
    <name evidence="1" type="ORF">WR25_23893</name>
</gene>
<dbReference type="AntiFam" id="ANF00149">
    <property type="entry name" value="Shadow ORF (opposite cshA)"/>
</dbReference>
<dbReference type="Proteomes" id="UP000218231">
    <property type="component" value="Unassembled WGS sequence"/>
</dbReference>